<keyword evidence="1" id="KW-0853">WD repeat</keyword>
<dbReference type="InterPro" id="IPR015943">
    <property type="entry name" value="WD40/YVTN_repeat-like_dom_sf"/>
</dbReference>
<organism evidence="3 4">
    <name type="scientific">Kipferlia bialata</name>
    <dbReference type="NCBI Taxonomy" id="797122"/>
    <lineage>
        <taxon>Eukaryota</taxon>
        <taxon>Metamonada</taxon>
        <taxon>Carpediemonas-like organisms</taxon>
        <taxon>Kipferlia</taxon>
    </lineage>
</organism>
<dbReference type="InterPro" id="IPR036322">
    <property type="entry name" value="WD40_repeat_dom_sf"/>
</dbReference>
<dbReference type="SMART" id="SM00320">
    <property type="entry name" value="WD40"/>
    <property type="match status" value="8"/>
</dbReference>
<feature type="region of interest" description="Disordered" evidence="2">
    <location>
        <begin position="629"/>
        <end position="721"/>
    </location>
</feature>
<feature type="repeat" description="WD" evidence="1">
    <location>
        <begin position="139"/>
        <end position="181"/>
    </location>
</feature>
<evidence type="ECO:0000256" key="1">
    <source>
        <dbReference type="PROSITE-ProRule" id="PRU00221"/>
    </source>
</evidence>
<dbReference type="PANTHER" id="PTHR44464:SF1">
    <property type="entry name" value="WD REPEAT-CONTAINING PROTEIN 17"/>
    <property type="match status" value="1"/>
</dbReference>
<keyword evidence="4" id="KW-1185">Reference proteome</keyword>
<dbReference type="InterPro" id="IPR001680">
    <property type="entry name" value="WD40_rpt"/>
</dbReference>
<reference evidence="3 4" key="1">
    <citation type="journal article" date="2018" name="PLoS ONE">
        <title>The draft genome of Kipferlia bialata reveals reductive genome evolution in fornicate parasites.</title>
        <authorList>
            <person name="Tanifuji G."/>
            <person name="Takabayashi S."/>
            <person name="Kume K."/>
            <person name="Takagi M."/>
            <person name="Nakayama T."/>
            <person name="Kamikawa R."/>
            <person name="Inagaki Y."/>
            <person name="Hashimoto T."/>
        </authorList>
    </citation>
    <scope>NUCLEOTIDE SEQUENCE [LARGE SCALE GENOMIC DNA]</scope>
    <source>
        <strain evidence="3">NY0173</strain>
    </source>
</reference>
<feature type="compositionally biased region" description="Basic and acidic residues" evidence="2">
    <location>
        <begin position="633"/>
        <end position="643"/>
    </location>
</feature>
<dbReference type="SUPFAM" id="SSF50978">
    <property type="entry name" value="WD40 repeat-like"/>
    <property type="match status" value="2"/>
</dbReference>
<accession>A0A9K3CSW1</accession>
<evidence type="ECO:0008006" key="5">
    <source>
        <dbReference type="Google" id="ProtNLM"/>
    </source>
</evidence>
<dbReference type="EMBL" id="BDIP01000474">
    <property type="protein sequence ID" value="GIQ81710.1"/>
    <property type="molecule type" value="Genomic_DNA"/>
</dbReference>
<feature type="repeat" description="WD" evidence="1">
    <location>
        <begin position="421"/>
        <end position="463"/>
    </location>
</feature>
<dbReference type="PANTHER" id="PTHR44464">
    <property type="entry name" value="WD REPEAT-CONTAINING PROTEIN 17"/>
    <property type="match status" value="1"/>
</dbReference>
<feature type="repeat" description="WD" evidence="1">
    <location>
        <begin position="374"/>
        <end position="405"/>
    </location>
</feature>
<proteinExistence type="predicted"/>
<comment type="caution">
    <text evidence="3">The sequence shown here is derived from an EMBL/GenBank/DDBJ whole genome shotgun (WGS) entry which is preliminary data.</text>
</comment>
<dbReference type="PROSITE" id="PS50294">
    <property type="entry name" value="WD_REPEATS_REGION"/>
    <property type="match status" value="2"/>
</dbReference>
<dbReference type="OrthoDB" id="2161379at2759"/>
<dbReference type="PROSITE" id="PS50082">
    <property type="entry name" value="WD_REPEATS_2"/>
    <property type="match status" value="3"/>
</dbReference>
<dbReference type="Pfam" id="PF00400">
    <property type="entry name" value="WD40"/>
    <property type="match status" value="5"/>
</dbReference>
<dbReference type="AlphaFoldDB" id="A0A9K3CSW1"/>
<protein>
    <recommendedName>
        <fullName evidence="5">Guanine nucleotide-binding protein subunit beta-like protein</fullName>
    </recommendedName>
</protein>
<gene>
    <name evidence="3" type="ORF">KIPB_002712</name>
</gene>
<sequence>MLSCSSEYVVVSFGQALVLINATSGETVQRYQCNNAKAHITGVSFLPSCVGEFVTCDTGGVLTRWSVASQWHSEVMGALRVPMQGVVAISVSATSEISALSPSAGPDTEGAVNNLLLRQKDGGMAVYCMQQRRVVYRVPPAHQETVFCVASCPADPNLFATGSYDGTARIWDVESMSLKAECGTVIQTRKTGSLEALGEVSTVFSVAFSQCGRYLATGDSTGKVSVYTTRGVALSSVQHHSGPVYSMRWVGGGKCAVVPRSSGPKSPASPRGGVAADTGVIVTASFDCTVGFLSFSPDPVPTLRSLGCIHTPKPCFGVAVSPLGLTAVSQQNGEVLVYKFDPVKALSIADSVHYPSPPGASGPSSFPTSPTSVISTHKSRVFCIEFSPHHGHILAVGSDDASISVHALSYDGKDSSRVCALNGHTKRVRPLLFHPALPHVLISGSWDGTVRVWDYASGTCLHTDSHSASHVYGLAVHPDKPFSVLVASRDLLLRVFDVRSATIGGISPYAACVSADTPSDVLSSVLMDAPDVRQMRASVAGRGFPGAAWEGVTGVGAGRLSRSIAAAPEPDQLAALLGYFHPSCTHAPTLVVESTAHVSLDQYRSYCAAIIAHGVRSMRAPSTCGAVVLDPEEERRQREGDRLRRQRSPARPKSPTTPLPPVKKTLPPINAGASGSLSLAPLSRSPGGPALNPMSPLSLDLSRPSSSTAKPIPTGTSTNVTDSAIDSEEIDSPSYVLQALESLVPDLPPRGPSRLVHLLNVCLSLCVASFDMHSLLELLSLAGQPTLALSLAPICVWPYAAPTPSVDVERYMGGPFTPLPSIVQAARLLAVGRVAESVKALSVTLSHRQCLVLAGGLTSPASDALLKGASPEEREALAVQYVTGAAREMCTDGQPIAAAALLAVYPPCRQDAVRVLLDCGHPTLAYVVATGLEDDLDAEVEGQLGVVVEAHLACAEYLYATGLKERAVEIAEGLSLSKPESDDIVGVGLYLRWLRLQTSRPLTPVPSSPGTPAASLPTPCAAMTPPLSLEEVGERDWVGLGRCVLQYIQADNLPAAVRTALTAAGQAVSVDRTHALTSYVAPLTDEPREPLSVCNLAPGALAVIRCLWGTDITTATCAEEPQLTLLSAYLGGIAAYELGSIGAAQVLFNRALSLAKRLPTPEAGTPASYVSKTDITVRLAGCGMRQGSVEAESDLRMMASGKAHSAMVSLMLKHGAPPSTRERGMPMANPFARGVSTYEDVLSMETSVFDGSMHTYKCGCPSVDYK</sequence>
<evidence type="ECO:0000256" key="2">
    <source>
        <dbReference type="SAM" id="MobiDB-lite"/>
    </source>
</evidence>
<evidence type="ECO:0000313" key="3">
    <source>
        <dbReference type="EMBL" id="GIQ81710.1"/>
    </source>
</evidence>
<dbReference type="Gene3D" id="2.130.10.10">
    <property type="entry name" value="YVTN repeat-like/Quinoprotein amine dehydrogenase"/>
    <property type="match status" value="3"/>
</dbReference>
<feature type="compositionally biased region" description="Low complexity" evidence="2">
    <location>
        <begin position="662"/>
        <end position="707"/>
    </location>
</feature>
<dbReference type="Proteomes" id="UP000265618">
    <property type="component" value="Unassembled WGS sequence"/>
</dbReference>
<name>A0A9K3CSW1_9EUKA</name>
<evidence type="ECO:0000313" key="4">
    <source>
        <dbReference type="Proteomes" id="UP000265618"/>
    </source>
</evidence>